<dbReference type="Proteomes" id="UP000028999">
    <property type="component" value="Unassembled WGS sequence"/>
</dbReference>
<sequence>MSAQILSDLVVCGGCLSRPAAGSFFRGSRRIRPVRAAVSKRTVQSRLAKVHSPLQTVPRAGHQRSAS</sequence>
<protein>
    <submittedName>
        <fullName evidence="1">BnaC09g40780D protein</fullName>
    </submittedName>
</protein>
<accession>A0A078FVF5</accession>
<evidence type="ECO:0000313" key="2">
    <source>
        <dbReference type="Proteomes" id="UP000028999"/>
    </source>
</evidence>
<reference evidence="1 2" key="1">
    <citation type="journal article" date="2014" name="Science">
        <title>Plant genetics. Early allopolyploid evolution in the post-Neolithic Brassica napus oilseed genome.</title>
        <authorList>
            <person name="Chalhoub B."/>
            <person name="Denoeud F."/>
            <person name="Liu S."/>
            <person name="Parkin I.A."/>
            <person name="Tang H."/>
            <person name="Wang X."/>
            <person name="Chiquet J."/>
            <person name="Belcram H."/>
            <person name="Tong C."/>
            <person name="Samans B."/>
            <person name="Correa M."/>
            <person name="Da Silva C."/>
            <person name="Just J."/>
            <person name="Falentin C."/>
            <person name="Koh C.S."/>
            <person name="Le Clainche I."/>
            <person name="Bernard M."/>
            <person name="Bento P."/>
            <person name="Noel B."/>
            <person name="Labadie K."/>
            <person name="Alberti A."/>
            <person name="Charles M."/>
            <person name="Arnaud D."/>
            <person name="Guo H."/>
            <person name="Daviaud C."/>
            <person name="Alamery S."/>
            <person name="Jabbari K."/>
            <person name="Zhao M."/>
            <person name="Edger P.P."/>
            <person name="Chelaifa H."/>
            <person name="Tack D."/>
            <person name="Lassalle G."/>
            <person name="Mestiri I."/>
            <person name="Schnel N."/>
            <person name="Le Paslier M.C."/>
            <person name="Fan G."/>
            <person name="Renault V."/>
            <person name="Bayer P.E."/>
            <person name="Golicz A.A."/>
            <person name="Manoli S."/>
            <person name="Lee T.H."/>
            <person name="Thi V.H."/>
            <person name="Chalabi S."/>
            <person name="Hu Q."/>
            <person name="Fan C."/>
            <person name="Tollenaere R."/>
            <person name="Lu Y."/>
            <person name="Battail C."/>
            <person name="Shen J."/>
            <person name="Sidebottom C.H."/>
            <person name="Wang X."/>
            <person name="Canaguier A."/>
            <person name="Chauveau A."/>
            <person name="Berard A."/>
            <person name="Deniot G."/>
            <person name="Guan M."/>
            <person name="Liu Z."/>
            <person name="Sun F."/>
            <person name="Lim Y.P."/>
            <person name="Lyons E."/>
            <person name="Town C.D."/>
            <person name="Bancroft I."/>
            <person name="Wang X."/>
            <person name="Meng J."/>
            <person name="Ma J."/>
            <person name="Pires J.C."/>
            <person name="King G.J."/>
            <person name="Brunel D."/>
            <person name="Delourme R."/>
            <person name="Renard M."/>
            <person name="Aury J.M."/>
            <person name="Adams K.L."/>
            <person name="Batley J."/>
            <person name="Snowdon R.J."/>
            <person name="Tost J."/>
            <person name="Edwards D."/>
            <person name="Zhou Y."/>
            <person name="Hua W."/>
            <person name="Sharpe A.G."/>
            <person name="Paterson A.H."/>
            <person name="Guan C."/>
            <person name="Wincker P."/>
        </authorList>
    </citation>
    <scope>NUCLEOTIDE SEQUENCE [LARGE SCALE GENOMIC DNA]</scope>
    <source>
        <strain evidence="2">cv. Darmor-bzh</strain>
    </source>
</reference>
<dbReference type="PaxDb" id="3708-A0A078FVF5"/>
<dbReference type="AlphaFoldDB" id="A0A078FVF5"/>
<dbReference type="EMBL" id="LK032068">
    <property type="protein sequence ID" value="CDY16951.1"/>
    <property type="molecule type" value="Genomic_DNA"/>
</dbReference>
<evidence type="ECO:0000313" key="1">
    <source>
        <dbReference type="EMBL" id="CDY16951.1"/>
    </source>
</evidence>
<keyword evidence="2" id="KW-1185">Reference proteome</keyword>
<dbReference type="Gramene" id="CDY16951">
    <property type="protein sequence ID" value="CDY16951"/>
    <property type="gene ID" value="GSBRNA2T00094881001"/>
</dbReference>
<proteinExistence type="predicted"/>
<gene>
    <name evidence="1" type="primary">BnaC09g40780D</name>
    <name evidence="1" type="ORF">GSBRNA2T00094881001</name>
</gene>
<organism evidence="1 2">
    <name type="scientific">Brassica napus</name>
    <name type="common">Rape</name>
    <dbReference type="NCBI Taxonomy" id="3708"/>
    <lineage>
        <taxon>Eukaryota</taxon>
        <taxon>Viridiplantae</taxon>
        <taxon>Streptophyta</taxon>
        <taxon>Embryophyta</taxon>
        <taxon>Tracheophyta</taxon>
        <taxon>Spermatophyta</taxon>
        <taxon>Magnoliopsida</taxon>
        <taxon>eudicotyledons</taxon>
        <taxon>Gunneridae</taxon>
        <taxon>Pentapetalae</taxon>
        <taxon>rosids</taxon>
        <taxon>malvids</taxon>
        <taxon>Brassicales</taxon>
        <taxon>Brassicaceae</taxon>
        <taxon>Brassiceae</taxon>
        <taxon>Brassica</taxon>
    </lineage>
</organism>
<name>A0A078FVF5_BRANA</name>